<reference evidence="1 2" key="1">
    <citation type="submission" date="2024-10" db="EMBL/GenBank/DDBJ databases">
        <title>The Natural Products Discovery Center: Release of the First 8490 Sequenced Strains for Exploring Actinobacteria Biosynthetic Diversity.</title>
        <authorList>
            <person name="Kalkreuter E."/>
            <person name="Kautsar S.A."/>
            <person name="Yang D."/>
            <person name="Bader C.D."/>
            <person name="Teijaro C.N."/>
            <person name="Fluegel L."/>
            <person name="Davis C.M."/>
            <person name="Simpson J.R."/>
            <person name="Lauterbach L."/>
            <person name="Steele A.D."/>
            <person name="Gui C."/>
            <person name="Meng S."/>
            <person name="Li G."/>
            <person name="Viehrig K."/>
            <person name="Ye F."/>
            <person name="Su P."/>
            <person name="Kiefer A.F."/>
            <person name="Nichols A."/>
            <person name="Cepeda A.J."/>
            <person name="Yan W."/>
            <person name="Fan B."/>
            <person name="Jiang Y."/>
            <person name="Adhikari A."/>
            <person name="Zheng C.-J."/>
            <person name="Schuster L."/>
            <person name="Cowan T.M."/>
            <person name="Smanski M.J."/>
            <person name="Chevrette M.G."/>
            <person name="De Carvalho L.P.S."/>
            <person name="Shen B."/>
        </authorList>
    </citation>
    <scope>NUCLEOTIDE SEQUENCE [LARGE SCALE GENOMIC DNA]</scope>
    <source>
        <strain evidence="1 2">NPDC048229</strain>
    </source>
</reference>
<dbReference type="Proteomes" id="UP001604282">
    <property type="component" value="Unassembled WGS sequence"/>
</dbReference>
<name>A0ABW7BZI3_9ACTN</name>
<evidence type="ECO:0000313" key="2">
    <source>
        <dbReference type="Proteomes" id="UP001604282"/>
    </source>
</evidence>
<gene>
    <name evidence="1" type="ORF">ACGFYS_22900</name>
</gene>
<proteinExistence type="predicted"/>
<dbReference type="EMBL" id="JBICZW010000015">
    <property type="protein sequence ID" value="MFG3191780.1"/>
    <property type="molecule type" value="Genomic_DNA"/>
</dbReference>
<keyword evidence="2" id="KW-1185">Reference proteome</keyword>
<protein>
    <submittedName>
        <fullName evidence="1">Uncharacterized protein</fullName>
    </submittedName>
</protein>
<organism evidence="1 2">
    <name type="scientific">Streptomyces omiyaensis</name>
    <dbReference type="NCBI Taxonomy" id="68247"/>
    <lineage>
        <taxon>Bacteria</taxon>
        <taxon>Bacillati</taxon>
        <taxon>Actinomycetota</taxon>
        <taxon>Actinomycetes</taxon>
        <taxon>Kitasatosporales</taxon>
        <taxon>Streptomycetaceae</taxon>
        <taxon>Streptomyces</taxon>
    </lineage>
</organism>
<sequence length="121" mass="12073">MPYETGARVKLIRDVQITGGVPATGGGSAGPLFLGAGATGVVAGAAEAAGGAVEGALADFDRRFAAGRFDGHTTGLMEGIRRQIVSLGATVPGAGGGIRYRVRFENGFVLDGIEEDALAPA</sequence>
<evidence type="ECO:0000313" key="1">
    <source>
        <dbReference type="EMBL" id="MFG3191780.1"/>
    </source>
</evidence>
<comment type="caution">
    <text evidence="1">The sequence shown here is derived from an EMBL/GenBank/DDBJ whole genome shotgun (WGS) entry which is preliminary data.</text>
</comment>
<dbReference type="RefSeq" id="WP_189850805.1">
    <property type="nucleotide sequence ID" value="NZ_BMVV01000013.1"/>
</dbReference>
<accession>A0ABW7BZI3</accession>